<dbReference type="InterPro" id="IPR031801">
    <property type="entry name" value="VIR_N"/>
</dbReference>
<evidence type="ECO:0000313" key="8">
    <source>
        <dbReference type="EMBL" id="CAH1398906.1"/>
    </source>
</evidence>
<keyword evidence="3" id="KW-0507">mRNA processing</keyword>
<dbReference type="GO" id="GO:0006397">
    <property type="term" value="P:mRNA processing"/>
    <property type="evidence" value="ECO:0007669"/>
    <property type="project" value="UniProtKB-KW"/>
</dbReference>
<dbReference type="GO" id="GO:0008380">
    <property type="term" value="P:RNA splicing"/>
    <property type="evidence" value="ECO:0007669"/>
    <property type="project" value="UniProtKB-KW"/>
</dbReference>
<evidence type="ECO:0000256" key="3">
    <source>
        <dbReference type="ARBA" id="ARBA00022664"/>
    </source>
</evidence>
<feature type="region of interest" description="Disordered" evidence="6">
    <location>
        <begin position="1562"/>
        <end position="1596"/>
    </location>
</feature>
<reference evidence="8" key="1">
    <citation type="submission" date="2022-01" db="EMBL/GenBank/DDBJ databases">
        <authorList>
            <person name="King R."/>
        </authorList>
    </citation>
    <scope>NUCLEOTIDE SEQUENCE</scope>
</reference>
<sequence length="1703" mass="191180">MSELELLFFDTFSHENNEEINLDLVQFPKPVFIGEVRVIPLGARVQADFPGGVRLGATNPSQFKIEFFVNDLSKPSASTFENLGSIDYNQNGNIHLECDHRHIPTDGLVLKGWYTTITLAVYGVLTKTIVTEPQVPLQHEQELATADWVQQHAQEDGGRGAYSESDPSTGPQFGGYPQSYPSQHGYSRHHYPWSQENYESKDSYEVESWDVRQNDKHWDRNKDRHQDQYRFDRNHEERSPEYRDRGTPEYDSRGRDGNYYRRDWDSWQGSSSRKRPHTPPPPPQIRPSPPPPENHQPQDESGTASGGGFESMSPGDVESISEGDIPETENCISPSHGGGDEGTEPFEPILSDEEIADDGGEHQEMDYDFGEYSEDPLKSFNPYNNEVQPLQDLEDPALTPFEFQIRNGVKETRENAKPLLSLLKCTTEECKETWVENAEQVVNILSKTLPYVEDSSRDDVFDRLMQWTIFGLDFNQALSQPQPAFKLRHIKVGVRLVECLAQCGKDACIRVVKEAKAQERLLDLHQEEHMALSIKLMILKALDATLRFDSSIEQFIHVGKAEYVSGYQRLIKLLEEKNHARVKYSICSIICKLHLYEQLIKLHSSVTNINRENAENEEIYEIISNILDNILQVFVDAPRMISQPKRFLPVSAQFEISNSFPDPYKAIYTYFRFSNILDDFISLLSHPTASCLPSILAPVNGIISELLESCDGLKFLLSTSNVNKLIRLLLGSPSSSENEIGRPGVNPTLGLHAAYRLQALSYLDALSSLPNSSDPDKPEILDILHGIFSLTLSNVGNIGKASVVHVLSQGNNMDILLDLLKHKSATRKRSPSRGYICDLIILTVKLSTNMPFFQNYAENLLSLIPDISELSEIQIWLKPLENQNTFSYDNIAPLCENLKNNVTDCTSLPGDLIMAVRLLRHLAIPRYDKDLSPLPSNQEYMELKYKCVILQLYSLDGITHLSSILQKLSEYYEQPALHSASLIGRQGLMLLSFIHPAVQLLRRMLTYVIKVRNTDFKDLTAVPILLNIYNLMQAIPINAQAHTDALRVCREIVETLLAYTQPICADTTAEADALNKSLWTSMITEVIKFCSNTPYNFISGLMVFSELLPLPLPLQTRKPLSDEEASRFVSARKMWSAHLHSLNPAIESMIATIGVSNYQPLLQLLRRVCVQLADLAAPSSLMVVRTLLDSIYSQMQNDNKTSQLARLLNFLACLMTHGPVKSAFLSLMKGKEEKYANLLSTLIDIFKSPSEGSIHCQEYVTSIIQSLCDSEITLVPPTNLSPSITNEIFLANALPSKEMLVTLCNAMLEHITSNEHALATVLPVMRTLVLLTEHDYTYYHLKMCLDRHSDCILLVLGKVNKEWSKESHECLATLEATLELCRGVYSSRGRSHLSELVLWKKDHPLHSIETSLKNNVLEDESLEPLLENVSALIKLLEEEDTKHDHKDMAEINLPACEPLLSQFALRQVWVMVDADDDRLSTAYWLSPPNMHDVETPDAEQINIDLVEISKSEIPDLSLPDAVGRLSQACPTPGEIPTVRETKKRSVENAGTKRPFVAVMRGRGYRRGGTGGAGGTGSGGGDVFRSRPPNTSRPPSLHVDDFVALETCGAQPTGPTGYNKASMRAAQDLMASRTRGRGRTFGVERGGGRFFGSPTTYHRESSGESIWGEMYSGSNITSSERRGGGAWPKDLRGVRTRSLRFFSR</sequence>
<evidence type="ECO:0000259" key="7">
    <source>
        <dbReference type="Pfam" id="PF15912"/>
    </source>
</evidence>
<evidence type="ECO:0000256" key="5">
    <source>
        <dbReference type="ARBA" id="ARBA00023242"/>
    </source>
</evidence>
<feature type="compositionally biased region" description="Gly residues" evidence="6">
    <location>
        <begin position="1566"/>
        <end position="1581"/>
    </location>
</feature>
<feature type="domain" description="Virilizer N-terminal" evidence="7">
    <location>
        <begin position="4"/>
        <end position="246"/>
    </location>
</feature>
<feature type="region of interest" description="Disordered" evidence="6">
    <location>
        <begin position="152"/>
        <end position="188"/>
    </location>
</feature>
<dbReference type="Proteomes" id="UP001152798">
    <property type="component" value="Chromosome 4"/>
</dbReference>
<evidence type="ECO:0000256" key="6">
    <source>
        <dbReference type="SAM" id="MobiDB-lite"/>
    </source>
</evidence>
<evidence type="ECO:0000313" key="9">
    <source>
        <dbReference type="Proteomes" id="UP001152798"/>
    </source>
</evidence>
<feature type="compositionally biased region" description="Low complexity" evidence="6">
    <location>
        <begin position="1585"/>
        <end position="1595"/>
    </location>
</feature>
<evidence type="ECO:0000256" key="2">
    <source>
        <dbReference type="ARBA" id="ARBA00008371"/>
    </source>
</evidence>
<evidence type="ECO:0000256" key="4">
    <source>
        <dbReference type="ARBA" id="ARBA00023187"/>
    </source>
</evidence>
<feature type="compositionally biased region" description="Basic and acidic residues" evidence="6">
    <location>
        <begin position="220"/>
        <end position="265"/>
    </location>
</feature>
<name>A0A9P0MQ60_NEZVI</name>
<keyword evidence="9" id="KW-1185">Reference proteome</keyword>
<dbReference type="GO" id="GO:0003723">
    <property type="term" value="F:RNA binding"/>
    <property type="evidence" value="ECO:0007669"/>
    <property type="project" value="TreeGrafter"/>
</dbReference>
<dbReference type="GO" id="GO:0005634">
    <property type="term" value="C:nucleus"/>
    <property type="evidence" value="ECO:0007669"/>
    <property type="project" value="UniProtKB-SubCell"/>
</dbReference>
<feature type="region of interest" description="Disordered" evidence="6">
    <location>
        <begin position="220"/>
        <end position="347"/>
    </location>
</feature>
<organism evidence="8 9">
    <name type="scientific">Nezara viridula</name>
    <name type="common">Southern green stink bug</name>
    <name type="synonym">Cimex viridulus</name>
    <dbReference type="NCBI Taxonomy" id="85310"/>
    <lineage>
        <taxon>Eukaryota</taxon>
        <taxon>Metazoa</taxon>
        <taxon>Ecdysozoa</taxon>
        <taxon>Arthropoda</taxon>
        <taxon>Hexapoda</taxon>
        <taxon>Insecta</taxon>
        <taxon>Pterygota</taxon>
        <taxon>Neoptera</taxon>
        <taxon>Paraneoptera</taxon>
        <taxon>Hemiptera</taxon>
        <taxon>Heteroptera</taxon>
        <taxon>Panheteroptera</taxon>
        <taxon>Pentatomomorpha</taxon>
        <taxon>Pentatomoidea</taxon>
        <taxon>Pentatomidae</taxon>
        <taxon>Pentatominae</taxon>
        <taxon>Nezara</taxon>
    </lineage>
</organism>
<gene>
    <name evidence="8" type="ORF">NEZAVI_LOCUS8464</name>
</gene>
<protein>
    <recommendedName>
        <fullName evidence="7">Virilizer N-terminal domain-containing protein</fullName>
    </recommendedName>
</protein>
<keyword evidence="4" id="KW-0508">mRNA splicing</keyword>
<dbReference type="PANTHER" id="PTHR23185:SF0">
    <property type="entry name" value="PROTEIN VIRILIZER HOMOLOG"/>
    <property type="match status" value="1"/>
</dbReference>
<comment type="similarity">
    <text evidence="2">Belongs to the vir family.</text>
</comment>
<evidence type="ECO:0000256" key="1">
    <source>
        <dbReference type="ARBA" id="ARBA00004123"/>
    </source>
</evidence>
<dbReference type="GO" id="GO:0036396">
    <property type="term" value="C:RNA N6-methyladenosine methyltransferase complex"/>
    <property type="evidence" value="ECO:0007669"/>
    <property type="project" value="TreeGrafter"/>
</dbReference>
<dbReference type="PANTHER" id="PTHR23185">
    <property type="entry name" value="PROTEIN VIRILIZER HOMOLOG"/>
    <property type="match status" value="1"/>
</dbReference>
<comment type="subcellular location">
    <subcellularLocation>
        <location evidence="1">Nucleus</location>
    </subcellularLocation>
</comment>
<dbReference type="EMBL" id="OV725080">
    <property type="protein sequence ID" value="CAH1398906.1"/>
    <property type="molecule type" value="Genomic_DNA"/>
</dbReference>
<dbReference type="Pfam" id="PF15912">
    <property type="entry name" value="VIR_N"/>
    <property type="match status" value="1"/>
</dbReference>
<feature type="compositionally biased region" description="Pro residues" evidence="6">
    <location>
        <begin position="278"/>
        <end position="294"/>
    </location>
</feature>
<dbReference type="OrthoDB" id="2011702at2759"/>
<keyword evidence="5" id="KW-0539">Nucleus</keyword>
<dbReference type="InterPro" id="IPR026736">
    <property type="entry name" value="Virilizer"/>
</dbReference>
<accession>A0A9P0MQ60</accession>
<proteinExistence type="inferred from homology"/>